<dbReference type="EMBL" id="MU863948">
    <property type="protein sequence ID" value="KAK4198300.1"/>
    <property type="molecule type" value="Genomic_DNA"/>
</dbReference>
<comment type="caution">
    <text evidence="3">The sequence shown here is derived from an EMBL/GenBank/DDBJ whole genome shotgun (WGS) entry which is preliminary data.</text>
</comment>
<protein>
    <submittedName>
        <fullName evidence="3">Uncharacterized protein</fullName>
    </submittedName>
</protein>
<feature type="compositionally biased region" description="Low complexity" evidence="1">
    <location>
        <begin position="63"/>
        <end position="82"/>
    </location>
</feature>
<proteinExistence type="predicted"/>
<sequence length="339" mass="37124">MISDMLQPKVSAGHVRISWTCRCGDRLRLEVHESRLQAATAFVKQAAGSNAGTVTTRRRIEGSSASASSSSQASTSTDAPAANSPSSGPHSPDTSPSDEEAETVTPPFIPTGAKKYLLLCVNTASLHGIGQRKLVNVDVTNIEDDGELFQALRNAYTTLSQTSWNPFLIPKTMHYVKFQLIFLQKSGELVGHYEVDSIPSLKQVSKQEYAFWPCPPDMGELPISPDLFMHAFLDPGNHMGTLAVQRLPKKLWAELRWNGQVHGHFNIPTGWGIYIVEGVYWALVWWWTILALVAVTILTVAWSALMDDVQGGTGLGQYCLAALAGLGSVCLWHYNARET</sequence>
<feature type="compositionally biased region" description="Polar residues" evidence="1">
    <location>
        <begin position="83"/>
        <end position="95"/>
    </location>
</feature>
<gene>
    <name evidence="3" type="ORF">QBC40DRAFT_205206</name>
</gene>
<keyword evidence="4" id="KW-1185">Reference proteome</keyword>
<dbReference type="Proteomes" id="UP001303160">
    <property type="component" value="Unassembled WGS sequence"/>
</dbReference>
<reference evidence="3" key="1">
    <citation type="journal article" date="2023" name="Mol. Phylogenet. Evol.">
        <title>Genome-scale phylogeny and comparative genomics of the fungal order Sordariales.</title>
        <authorList>
            <person name="Hensen N."/>
            <person name="Bonometti L."/>
            <person name="Westerberg I."/>
            <person name="Brannstrom I.O."/>
            <person name="Guillou S."/>
            <person name="Cros-Aarteil S."/>
            <person name="Calhoun S."/>
            <person name="Haridas S."/>
            <person name="Kuo A."/>
            <person name="Mondo S."/>
            <person name="Pangilinan J."/>
            <person name="Riley R."/>
            <person name="LaButti K."/>
            <person name="Andreopoulos B."/>
            <person name="Lipzen A."/>
            <person name="Chen C."/>
            <person name="Yan M."/>
            <person name="Daum C."/>
            <person name="Ng V."/>
            <person name="Clum A."/>
            <person name="Steindorff A."/>
            <person name="Ohm R.A."/>
            <person name="Martin F."/>
            <person name="Silar P."/>
            <person name="Natvig D.O."/>
            <person name="Lalanne C."/>
            <person name="Gautier V."/>
            <person name="Ament-Velasquez S.L."/>
            <person name="Kruys A."/>
            <person name="Hutchinson M.I."/>
            <person name="Powell A.J."/>
            <person name="Barry K."/>
            <person name="Miller A.N."/>
            <person name="Grigoriev I.V."/>
            <person name="Debuchy R."/>
            <person name="Gladieux P."/>
            <person name="Hiltunen Thoren M."/>
            <person name="Johannesson H."/>
        </authorList>
    </citation>
    <scope>NUCLEOTIDE SEQUENCE</scope>
    <source>
        <strain evidence="3">CBS 315.58</strain>
    </source>
</reference>
<name>A0AAN6XCV6_9PEZI</name>
<keyword evidence="2" id="KW-0812">Transmembrane</keyword>
<evidence type="ECO:0000256" key="1">
    <source>
        <dbReference type="SAM" id="MobiDB-lite"/>
    </source>
</evidence>
<keyword evidence="2" id="KW-1133">Transmembrane helix</keyword>
<reference evidence="3" key="2">
    <citation type="submission" date="2023-05" db="EMBL/GenBank/DDBJ databases">
        <authorList>
            <consortium name="Lawrence Berkeley National Laboratory"/>
            <person name="Steindorff A."/>
            <person name="Hensen N."/>
            <person name="Bonometti L."/>
            <person name="Westerberg I."/>
            <person name="Brannstrom I.O."/>
            <person name="Guillou S."/>
            <person name="Cros-Aarteil S."/>
            <person name="Calhoun S."/>
            <person name="Haridas S."/>
            <person name="Kuo A."/>
            <person name="Mondo S."/>
            <person name="Pangilinan J."/>
            <person name="Riley R."/>
            <person name="Labutti K."/>
            <person name="Andreopoulos B."/>
            <person name="Lipzen A."/>
            <person name="Chen C."/>
            <person name="Yanf M."/>
            <person name="Daum C."/>
            <person name="Ng V."/>
            <person name="Clum A."/>
            <person name="Ohm R."/>
            <person name="Martin F."/>
            <person name="Silar P."/>
            <person name="Natvig D."/>
            <person name="Lalanne C."/>
            <person name="Gautier V."/>
            <person name="Ament-Velasquez S.L."/>
            <person name="Kruys A."/>
            <person name="Hutchinson M.I."/>
            <person name="Powell A.J."/>
            <person name="Barry K."/>
            <person name="Miller A.N."/>
            <person name="Grigoriev I.V."/>
            <person name="Debuchy R."/>
            <person name="Gladieux P."/>
            <person name="Thoren M.H."/>
            <person name="Johannesson H."/>
        </authorList>
    </citation>
    <scope>NUCLEOTIDE SEQUENCE</scope>
    <source>
        <strain evidence="3">CBS 315.58</strain>
    </source>
</reference>
<keyword evidence="2" id="KW-0472">Membrane</keyword>
<evidence type="ECO:0000313" key="4">
    <source>
        <dbReference type="Proteomes" id="UP001303160"/>
    </source>
</evidence>
<evidence type="ECO:0000256" key="2">
    <source>
        <dbReference type="SAM" id="Phobius"/>
    </source>
</evidence>
<accession>A0AAN6XCV6</accession>
<feature type="transmembrane region" description="Helical" evidence="2">
    <location>
        <begin position="315"/>
        <end position="334"/>
    </location>
</feature>
<organism evidence="3 4">
    <name type="scientific">Triangularia verruculosa</name>
    <dbReference type="NCBI Taxonomy" id="2587418"/>
    <lineage>
        <taxon>Eukaryota</taxon>
        <taxon>Fungi</taxon>
        <taxon>Dikarya</taxon>
        <taxon>Ascomycota</taxon>
        <taxon>Pezizomycotina</taxon>
        <taxon>Sordariomycetes</taxon>
        <taxon>Sordariomycetidae</taxon>
        <taxon>Sordariales</taxon>
        <taxon>Podosporaceae</taxon>
        <taxon>Triangularia</taxon>
    </lineage>
</organism>
<evidence type="ECO:0000313" key="3">
    <source>
        <dbReference type="EMBL" id="KAK4198300.1"/>
    </source>
</evidence>
<dbReference type="AlphaFoldDB" id="A0AAN6XCV6"/>
<feature type="transmembrane region" description="Helical" evidence="2">
    <location>
        <begin position="279"/>
        <end position="303"/>
    </location>
</feature>
<feature type="region of interest" description="Disordered" evidence="1">
    <location>
        <begin position="47"/>
        <end position="108"/>
    </location>
</feature>